<keyword evidence="1" id="KW-0472">Membrane</keyword>
<feature type="transmembrane region" description="Helical" evidence="1">
    <location>
        <begin position="106"/>
        <end position="125"/>
    </location>
</feature>
<evidence type="ECO:0000313" key="2">
    <source>
        <dbReference type="EMBL" id="MPM71765.1"/>
    </source>
</evidence>
<feature type="transmembrane region" description="Helical" evidence="1">
    <location>
        <begin position="44"/>
        <end position="62"/>
    </location>
</feature>
<keyword evidence="1" id="KW-0812">Transmembrane</keyword>
<organism evidence="2">
    <name type="scientific">bioreactor metagenome</name>
    <dbReference type="NCBI Taxonomy" id="1076179"/>
    <lineage>
        <taxon>unclassified sequences</taxon>
        <taxon>metagenomes</taxon>
        <taxon>ecological metagenomes</taxon>
    </lineage>
</organism>
<evidence type="ECO:0008006" key="3">
    <source>
        <dbReference type="Google" id="ProtNLM"/>
    </source>
</evidence>
<feature type="transmembrane region" description="Helical" evidence="1">
    <location>
        <begin position="12"/>
        <end position="29"/>
    </location>
</feature>
<feature type="transmembrane region" description="Helical" evidence="1">
    <location>
        <begin position="132"/>
        <end position="149"/>
    </location>
</feature>
<feature type="transmembrane region" description="Helical" evidence="1">
    <location>
        <begin position="74"/>
        <end position="94"/>
    </location>
</feature>
<comment type="caution">
    <text evidence="2">The sequence shown here is derived from an EMBL/GenBank/DDBJ whole genome shotgun (WGS) entry which is preliminary data.</text>
</comment>
<proteinExistence type="predicted"/>
<protein>
    <recommendedName>
        <fullName evidence="3">Glycosyltransferase RgtA/B/C/D-like domain-containing protein</fullName>
    </recommendedName>
</protein>
<reference evidence="2" key="1">
    <citation type="submission" date="2019-08" db="EMBL/GenBank/DDBJ databases">
        <authorList>
            <person name="Kucharzyk K."/>
            <person name="Murdoch R.W."/>
            <person name="Higgins S."/>
            <person name="Loffler F."/>
        </authorList>
    </citation>
    <scope>NUCLEOTIDE SEQUENCE</scope>
</reference>
<dbReference type="AlphaFoldDB" id="A0A645C2K3"/>
<dbReference type="EMBL" id="VSSQ01024319">
    <property type="protein sequence ID" value="MPM71765.1"/>
    <property type="molecule type" value="Genomic_DNA"/>
</dbReference>
<keyword evidence="1" id="KW-1133">Transmembrane helix</keyword>
<evidence type="ECO:0000256" key="1">
    <source>
        <dbReference type="SAM" id="Phobius"/>
    </source>
</evidence>
<name>A0A645C2K3_9ZZZZ</name>
<accession>A0A645C2K3</accession>
<sequence length="279" mass="31169">MTSLEVQTSANLIGVFFSNTWNAILMPFWKDGSTWVNSITDRPALDVISAALYALGIVVLIYRWIKQRHWQDMFLLLSIPVLMLPSIMALAFPIENPSTSRAGGAVVPIILIAVIGLESMLSSLWKRASNGVARGAVAAVALFLVILSANQNYDLVFRQYNDSYERSTWNTYQMGQVCKDFIDSFGASDTCYVSGLAYWADTRLVAIAAGYPDKDFALWPENYATVKDDPRAKMFIVRATQTQDLETLHQLFPTGFETYHKSDLPDHDFVSFMVPPAAQ</sequence>
<gene>
    <name evidence="2" type="ORF">SDC9_118736</name>
</gene>